<evidence type="ECO:0000259" key="4">
    <source>
        <dbReference type="Pfam" id="PF00149"/>
    </source>
</evidence>
<dbReference type="Proteomes" id="UP000650081">
    <property type="component" value="Unassembled WGS sequence"/>
</dbReference>
<dbReference type="GO" id="GO:0000166">
    <property type="term" value="F:nucleotide binding"/>
    <property type="evidence" value="ECO:0007669"/>
    <property type="project" value="UniProtKB-KW"/>
</dbReference>
<feature type="domain" description="Calcineurin-like phosphoesterase" evidence="4">
    <location>
        <begin position="61"/>
        <end position="281"/>
    </location>
</feature>
<dbReference type="InterPro" id="IPR004843">
    <property type="entry name" value="Calcineurin-like_PHP"/>
</dbReference>
<keyword evidence="3" id="KW-0812">Transmembrane</keyword>
<comment type="caution">
    <text evidence="6">The sequence shown here is derived from an EMBL/GenBank/DDBJ whole genome shotgun (WGS) entry which is preliminary data.</text>
</comment>
<keyword evidence="1" id="KW-0732">Signal</keyword>
<keyword evidence="7" id="KW-1185">Reference proteome</keyword>
<dbReference type="SUPFAM" id="SSF56300">
    <property type="entry name" value="Metallo-dependent phosphatases"/>
    <property type="match status" value="1"/>
</dbReference>
<organism evidence="6 7">
    <name type="scientific">Neolewinella lacunae</name>
    <dbReference type="NCBI Taxonomy" id="1517758"/>
    <lineage>
        <taxon>Bacteria</taxon>
        <taxon>Pseudomonadati</taxon>
        <taxon>Bacteroidota</taxon>
        <taxon>Saprospiria</taxon>
        <taxon>Saprospirales</taxon>
        <taxon>Lewinellaceae</taxon>
        <taxon>Neolewinella</taxon>
    </lineage>
</organism>
<evidence type="ECO:0000313" key="7">
    <source>
        <dbReference type="Proteomes" id="UP000650081"/>
    </source>
</evidence>
<dbReference type="GO" id="GO:0009166">
    <property type="term" value="P:nucleotide catabolic process"/>
    <property type="evidence" value="ECO:0007669"/>
    <property type="project" value="InterPro"/>
</dbReference>
<keyword evidence="2" id="KW-0378">Hydrolase</keyword>
<dbReference type="GO" id="GO:0008768">
    <property type="term" value="F:UDP-sugar diphosphatase activity"/>
    <property type="evidence" value="ECO:0007669"/>
    <property type="project" value="TreeGrafter"/>
</dbReference>
<evidence type="ECO:0000256" key="1">
    <source>
        <dbReference type="ARBA" id="ARBA00022729"/>
    </source>
</evidence>
<dbReference type="Pfam" id="PF00149">
    <property type="entry name" value="Metallophos"/>
    <property type="match status" value="1"/>
</dbReference>
<protein>
    <submittedName>
        <fullName evidence="6">5'-nucleotidase C-terminal domain-containing protein</fullName>
    </submittedName>
</protein>
<keyword evidence="2" id="KW-0547">Nucleotide-binding</keyword>
<dbReference type="Gene3D" id="3.90.780.10">
    <property type="entry name" value="5'-Nucleotidase, C-terminal domain"/>
    <property type="match status" value="1"/>
</dbReference>
<dbReference type="InterPro" id="IPR029052">
    <property type="entry name" value="Metallo-depent_PP-like"/>
</dbReference>
<dbReference type="Pfam" id="PF02872">
    <property type="entry name" value="5_nucleotid_C"/>
    <property type="match status" value="1"/>
</dbReference>
<dbReference type="InterPro" id="IPR008334">
    <property type="entry name" value="5'-Nucleotdase_C"/>
</dbReference>
<evidence type="ECO:0000313" key="6">
    <source>
        <dbReference type="EMBL" id="MBC6994285.1"/>
    </source>
</evidence>
<dbReference type="PANTHER" id="PTHR11575:SF24">
    <property type="entry name" value="5'-NUCLEOTIDASE"/>
    <property type="match status" value="1"/>
</dbReference>
<evidence type="ECO:0000256" key="2">
    <source>
        <dbReference type="RuleBase" id="RU362119"/>
    </source>
</evidence>
<dbReference type="InterPro" id="IPR036907">
    <property type="entry name" value="5'-Nucleotdase_C_sf"/>
</dbReference>
<dbReference type="EMBL" id="JACSIT010000095">
    <property type="protein sequence ID" value="MBC6994285.1"/>
    <property type="molecule type" value="Genomic_DNA"/>
</dbReference>
<gene>
    <name evidence="6" type="ORF">H9S92_08935</name>
</gene>
<dbReference type="InterPro" id="IPR006179">
    <property type="entry name" value="5_nucleotidase/apyrase"/>
</dbReference>
<dbReference type="PANTHER" id="PTHR11575">
    <property type="entry name" value="5'-NUCLEOTIDASE-RELATED"/>
    <property type="match status" value="1"/>
</dbReference>
<evidence type="ECO:0000256" key="3">
    <source>
        <dbReference type="SAM" id="Phobius"/>
    </source>
</evidence>
<name>A0A923T7A3_9BACT</name>
<dbReference type="GO" id="GO:0030288">
    <property type="term" value="C:outer membrane-bounded periplasmic space"/>
    <property type="evidence" value="ECO:0007669"/>
    <property type="project" value="TreeGrafter"/>
</dbReference>
<keyword evidence="3" id="KW-0472">Membrane</keyword>
<dbReference type="PRINTS" id="PR01607">
    <property type="entry name" value="APYRASEFAMLY"/>
</dbReference>
<dbReference type="GO" id="GO:0008253">
    <property type="term" value="F:5'-nucleotidase activity"/>
    <property type="evidence" value="ECO:0007669"/>
    <property type="project" value="TreeGrafter"/>
</dbReference>
<evidence type="ECO:0000259" key="5">
    <source>
        <dbReference type="Pfam" id="PF02872"/>
    </source>
</evidence>
<comment type="similarity">
    <text evidence="2">Belongs to the 5'-nucleotidase family.</text>
</comment>
<dbReference type="SUPFAM" id="SSF55816">
    <property type="entry name" value="5'-nucleotidase (syn. UDP-sugar hydrolase), C-terminal domain"/>
    <property type="match status" value="1"/>
</dbReference>
<feature type="transmembrane region" description="Helical" evidence="3">
    <location>
        <begin position="12"/>
        <end position="41"/>
    </location>
</feature>
<feature type="domain" description="5'-Nucleotidase C-terminal" evidence="5">
    <location>
        <begin position="377"/>
        <end position="496"/>
    </location>
</feature>
<proteinExistence type="inferred from homology"/>
<sequence length="539" mass="59132">MGSFFASSRQLVLPCLFLFKLFLMRLLIAALFSLFLSLGFWSCSVPQAVAPAPSAPVEFIVLQLNDVYEIAPLEGGTAGGLARVATVRQELLRENPNVITVMAGDFLSPSFLGTMSYTNDAGERERIAGLQMVETLNAMGLDYATFGNHEFDLKDLALLEKRMDQSTFRYTVCNALAVTEGGNARPFAQNGQAVPEYLVHEVAAADGRKLRVGIVGVVLPFNKADYVRYADATDAFRKTLPQVEAASDLVLAITHQSVEEDEALAAAVPGVPLFIGGHEHAKLSRYVDQTAITKADANAKTVYIHRISYDPVSRRSVLSSTLRKIDQNIADEPGTKAVVDKWVNQVFSLMEDMGYDPTKEVLQLTEPLVCKEELIRTSATNYGQLTMEAIAKALPGADLYVLNSGSMRLDDNLFNIVTEYDVLRTFPYGGNFVTLQMPGSAVTQLLQTGLKTNYGDGGYLQQRNADPETFALSGQAIDPTKTYSVVMPEFMAQGKEANLDFLKGYYQGNPAKTLTVGTQTLRNDLRDIVIYHMQELGTY</sequence>
<keyword evidence="3" id="KW-1133">Transmembrane helix</keyword>
<dbReference type="Gene3D" id="3.60.21.10">
    <property type="match status" value="1"/>
</dbReference>
<accession>A0A923T7A3</accession>
<reference evidence="6" key="1">
    <citation type="submission" date="2020-08" db="EMBL/GenBank/DDBJ databases">
        <title>Lewinella bacteria from marine environments.</title>
        <authorList>
            <person name="Zhong Y."/>
        </authorList>
    </citation>
    <scope>NUCLEOTIDE SEQUENCE</scope>
    <source>
        <strain evidence="6">KCTC 42187</strain>
    </source>
</reference>
<dbReference type="AlphaFoldDB" id="A0A923T7A3"/>